<proteinExistence type="predicted"/>
<protein>
    <submittedName>
        <fullName evidence="1">Uncharacterized protein</fullName>
    </submittedName>
</protein>
<keyword evidence="2" id="KW-1185">Reference proteome</keyword>
<reference evidence="1 2" key="1">
    <citation type="submission" date="2014-04" db="EMBL/GenBank/DDBJ databases">
        <title>Draft genome sequence of Pantoea beijingensis strain LMG 27579, an emerging pathogen to Pleurotus eryngii with potential industrial application.</title>
        <authorList>
            <person name="Xu F."/>
            <person name="Liu Y."/>
            <person name="Wang S."/>
            <person name="Yin Y."/>
            <person name="Ma Y."/>
            <person name="Zhao S."/>
            <person name="Rong C."/>
        </authorList>
    </citation>
    <scope>NUCLEOTIDE SEQUENCE [LARGE SCALE GENOMIC DNA]</scope>
    <source>
        <strain evidence="1 2">LMG 27579</strain>
    </source>
</reference>
<evidence type="ECO:0000313" key="1">
    <source>
        <dbReference type="EMBL" id="RWR02540.1"/>
    </source>
</evidence>
<evidence type="ECO:0000313" key="2">
    <source>
        <dbReference type="Proteomes" id="UP000288794"/>
    </source>
</evidence>
<name>A0A443IER7_9GAMM</name>
<dbReference type="AlphaFoldDB" id="A0A443IER7"/>
<sequence length="854" mass="96851">MKWTPPVTPDGWESKLIDYFLRFGPDGDAQDIRWFEVTPSTLAAAFADSGVGADEIEKAFQVCMSRIPDLPLRLESGMMERSNDKSPGYFTYLVMTLLISSQFDAQEESNDFRLKLQNWLQTGHSYQNLAGVNAMWEALAGWLEQRIQKEEPYRRLILPEIPPSWSHIGYTLRLAFPGKTDLRLMTRVLMNHPQAVSSPRLLIDYFQFAIQKENASYAMSQAFNEFKSAWFAGRRTLADMPFWRLRQRAMAQFPDVEMRKAIIDMRVDFDDSRCYFSSSDENNDSVFAPSLSEALISASAGHSENLGKAVQIGLIFFHQVGHGRWRAIAVPDKCSSQFYIALSCKHSTRICKYLDDAVIEGDWILTRRPQSRHLAMDILRVMKASSDSPDEQITRPLIYDGIRVPGGWLGLPAFLPFIKSDARNYRVYALGKNCAKIDVKKIDGQLISSMPLSGEFIIEPELEADKKMPLWRRRVRFFDRAVPHPALGESAKYHLERLTEWKISQLKTPVFRAESPLLMEDGDVRCEHLLEAIYATGASGWEEVELVSLLQRVADGISIWHLLRCLHDAGLIEPRLRQSWKGRVWTLVKPSLFHIRYGKSSLVIVEGAICARLIDDFQKAVSELGGKYFRRSGVSVWSPPVFGAEIDDPVTLSRIMEWPLVEAPLKSDMMPLAFMSTLRTAELHVQAATWDWNSGCFLPHVDSDGETTRLTRHVHPGGRDHDVYSVVTHRKTEFFLSRTAAIIAANVDARRPTFRKIADNRFICITNDCGLPDALATGLRRNLLRNGGPTEAGYAYPLDDISFRWLNQLLPGCFYSLSSDDDNSASQLVSAARHSGGKMRLQWRNGLLALWTGK</sequence>
<dbReference type="RefSeq" id="WP_128176732.1">
    <property type="nucleotide sequence ID" value="NZ_CP071409.1"/>
</dbReference>
<comment type="caution">
    <text evidence="1">The sequence shown here is derived from an EMBL/GenBank/DDBJ whole genome shotgun (WGS) entry which is preliminary data.</text>
</comment>
<dbReference type="EMBL" id="JMEE01000015">
    <property type="protein sequence ID" value="RWR02540.1"/>
    <property type="molecule type" value="Genomic_DNA"/>
</dbReference>
<gene>
    <name evidence="1" type="ORF">ED28_07610</name>
</gene>
<organism evidence="1 2">
    <name type="scientific">[Pantoea] beijingensis</name>
    <dbReference type="NCBI Taxonomy" id="1324864"/>
    <lineage>
        <taxon>Bacteria</taxon>
        <taxon>Pseudomonadati</taxon>
        <taxon>Pseudomonadota</taxon>
        <taxon>Gammaproteobacteria</taxon>
        <taxon>Enterobacterales</taxon>
        <taxon>Erwiniaceae</taxon>
        <taxon>Erwinia</taxon>
    </lineage>
</organism>
<dbReference type="Proteomes" id="UP000288794">
    <property type="component" value="Unassembled WGS sequence"/>
</dbReference>
<accession>A0A443IER7</accession>